<reference evidence="3 4" key="1">
    <citation type="journal article" date="2002" name="Proc. Natl. Acad. Sci. U.S.A.">
        <title>Genome sequence of the hyperthermophilic crenarchaeon Pyrobaculum aerophilum.</title>
        <authorList>
            <person name="Fitz-Gibbon S.T."/>
            <person name="Ladner H."/>
            <person name="Kim U.J."/>
            <person name="Stetter K.O."/>
            <person name="Simon M.I."/>
            <person name="Miller J.H."/>
        </authorList>
    </citation>
    <scope>NUCLEOTIDE SEQUENCE [LARGE SCALE GENOMIC DNA]</scope>
    <source>
        <strain evidence="4">ATCC 51768 / DSM 7523 / JCM 9630 / CIP 104966 / NBRC 100827 / IM2</strain>
    </source>
</reference>
<feature type="domain" description="PaRep2b" evidence="2">
    <location>
        <begin position="2"/>
        <end position="35"/>
    </location>
</feature>
<dbReference type="Proteomes" id="UP000002439">
    <property type="component" value="Chromosome"/>
</dbReference>
<proteinExistence type="predicted"/>
<dbReference type="EMBL" id="AE009441">
    <property type="protein sequence ID" value="AAL63593.1"/>
    <property type="molecule type" value="Genomic_DNA"/>
</dbReference>
<feature type="region of interest" description="Disordered" evidence="1">
    <location>
        <begin position="31"/>
        <end position="64"/>
    </location>
</feature>
<dbReference type="PATRIC" id="fig|178306.9.peg.1182"/>
<sequence>MHKPTSPVAFDAAVMALKDAGFEEGVHFIAKRPEGGKPGHSNCQPAPGALWSSVDKVRNGPIKR</sequence>
<gene>
    <name evidence="3" type="ordered locus">PAE1602</name>
</gene>
<dbReference type="InterPro" id="IPR011689">
    <property type="entry name" value="PaRep2b"/>
</dbReference>
<evidence type="ECO:0000256" key="1">
    <source>
        <dbReference type="SAM" id="MobiDB-lite"/>
    </source>
</evidence>
<evidence type="ECO:0000313" key="4">
    <source>
        <dbReference type="Proteomes" id="UP000002439"/>
    </source>
</evidence>
<evidence type="ECO:0000259" key="2">
    <source>
        <dbReference type="Pfam" id="PF07775"/>
    </source>
</evidence>
<dbReference type="KEGG" id="pai:PAE1602"/>
<dbReference type="Pfam" id="PF07775">
    <property type="entry name" value="PaRep2b"/>
    <property type="match status" value="1"/>
</dbReference>
<accession>Q8ZWV6</accession>
<dbReference type="eggNOG" id="arCOG07952">
    <property type="taxonomic scope" value="Archaea"/>
</dbReference>
<dbReference type="InParanoid" id="Q8ZWV6"/>
<dbReference type="RefSeq" id="WP_011008066.1">
    <property type="nucleotide sequence ID" value="NC_003364.1"/>
</dbReference>
<dbReference type="STRING" id="178306.PAE1602"/>
<protein>
    <submittedName>
        <fullName evidence="3">PaREP2b</fullName>
    </submittedName>
</protein>
<dbReference type="GeneID" id="75933571"/>
<name>Q8ZWV6_PYRAE</name>
<evidence type="ECO:0000313" key="3">
    <source>
        <dbReference type="EMBL" id="AAL63593.1"/>
    </source>
</evidence>
<dbReference type="AlphaFoldDB" id="Q8ZWV6"/>
<dbReference type="EnsemblBacteria" id="AAL63593">
    <property type="protein sequence ID" value="AAL63593"/>
    <property type="gene ID" value="PAE1602"/>
</dbReference>
<keyword evidence="4" id="KW-1185">Reference proteome</keyword>
<dbReference type="HOGENOM" id="CLU_2857231_0_0_2"/>
<organism evidence="3 4">
    <name type="scientific">Pyrobaculum aerophilum (strain ATCC 51768 / DSM 7523 / JCM 9630 / CIP 104966 / NBRC 100827 / IM2)</name>
    <dbReference type="NCBI Taxonomy" id="178306"/>
    <lineage>
        <taxon>Archaea</taxon>
        <taxon>Thermoproteota</taxon>
        <taxon>Thermoprotei</taxon>
        <taxon>Thermoproteales</taxon>
        <taxon>Thermoproteaceae</taxon>
        <taxon>Pyrobaculum</taxon>
    </lineage>
</organism>